<keyword evidence="2" id="KW-1185">Reference proteome</keyword>
<gene>
    <name evidence="1" type="ORF">JI741_20790</name>
</gene>
<dbReference type="Proteomes" id="UP000613030">
    <property type="component" value="Unassembled WGS sequence"/>
</dbReference>
<protein>
    <submittedName>
        <fullName evidence="1">Uncharacterized protein</fullName>
    </submittedName>
</protein>
<accession>A0ABS1KW54</accession>
<sequence length="222" mass="25520">MLEISQNENLASLLQHHGVGVHRDEEFVYTDLPRKTKFKTRIVYREERQAVNSQLDILAIPQQGEHIYESFGDVGTTLEDAVARNFQNFSRGSLHPLLAMSGSQDPHTLQQVETEEWKIGDTTWKAYLGSLTPKTNSKNSVSPPKEFFQRIESGIRSQTLANRLHWFRSYYAQFNDQITISEFLMDNQPVNESGTLFLSLPTLPDTDFYSCRNFIILQKTDS</sequence>
<reference evidence="1 2" key="1">
    <citation type="submission" date="2021-01" db="EMBL/GenBank/DDBJ databases">
        <title>Chryseolinea sp. Jin1 Genome sequencing and assembly.</title>
        <authorList>
            <person name="Kim I."/>
        </authorList>
    </citation>
    <scope>NUCLEOTIDE SEQUENCE [LARGE SCALE GENOMIC DNA]</scope>
    <source>
        <strain evidence="1 2">Jin1</strain>
    </source>
</reference>
<evidence type="ECO:0000313" key="1">
    <source>
        <dbReference type="EMBL" id="MBL0743680.1"/>
    </source>
</evidence>
<organism evidence="1 2">
    <name type="scientific">Chryseolinea lacunae</name>
    <dbReference type="NCBI Taxonomy" id="2801331"/>
    <lineage>
        <taxon>Bacteria</taxon>
        <taxon>Pseudomonadati</taxon>
        <taxon>Bacteroidota</taxon>
        <taxon>Cytophagia</taxon>
        <taxon>Cytophagales</taxon>
        <taxon>Fulvivirgaceae</taxon>
        <taxon>Chryseolinea</taxon>
    </lineage>
</organism>
<dbReference type="Pfam" id="PF19875">
    <property type="entry name" value="DUF6348"/>
    <property type="match status" value="1"/>
</dbReference>
<dbReference type="RefSeq" id="WP_202013039.1">
    <property type="nucleotide sequence ID" value="NZ_JAERRB010000007.1"/>
</dbReference>
<comment type="caution">
    <text evidence="1">The sequence shown here is derived from an EMBL/GenBank/DDBJ whole genome shotgun (WGS) entry which is preliminary data.</text>
</comment>
<dbReference type="InterPro" id="IPR045929">
    <property type="entry name" value="DUF6348"/>
</dbReference>
<proteinExistence type="predicted"/>
<dbReference type="EMBL" id="JAERRB010000007">
    <property type="protein sequence ID" value="MBL0743680.1"/>
    <property type="molecule type" value="Genomic_DNA"/>
</dbReference>
<name>A0ABS1KW54_9BACT</name>
<evidence type="ECO:0000313" key="2">
    <source>
        <dbReference type="Proteomes" id="UP000613030"/>
    </source>
</evidence>